<protein>
    <submittedName>
        <fullName evidence="1">Reverse transcriptase</fullName>
    </submittedName>
</protein>
<sequence>MTCVTGHKAYEFPIAPSNFADAKRERRQCGEGCSKKASSQTELLKEDIQWSGNLECQTTFDGLKQTMTKGPSLGVTDATKPFKVEVERFNCMLGEYLHHVVNGRQKNWVQLLNVAQFGHNAQTDSLARRNQFEIDGSRHYVLSLLGDDPYVRNNPQVHRFEEKWEHVVEIAQACLEKALRQMEKRIVKAISP</sequence>
<evidence type="ECO:0000313" key="2">
    <source>
        <dbReference type="EMBL" id="TYJ97688.1"/>
    </source>
</evidence>
<organism evidence="1 3">
    <name type="scientific">Cucumis melo var. makuwa</name>
    <name type="common">Oriental melon</name>
    <dbReference type="NCBI Taxonomy" id="1194695"/>
    <lineage>
        <taxon>Eukaryota</taxon>
        <taxon>Viridiplantae</taxon>
        <taxon>Streptophyta</taxon>
        <taxon>Embryophyta</taxon>
        <taxon>Tracheophyta</taxon>
        <taxon>Spermatophyta</taxon>
        <taxon>Magnoliopsida</taxon>
        <taxon>eudicotyledons</taxon>
        <taxon>Gunneridae</taxon>
        <taxon>Pentapetalae</taxon>
        <taxon>rosids</taxon>
        <taxon>fabids</taxon>
        <taxon>Cucurbitales</taxon>
        <taxon>Cucurbitaceae</taxon>
        <taxon>Benincaseae</taxon>
        <taxon>Cucumis</taxon>
    </lineage>
</organism>
<name>A0A5A7UGK9_CUCMM</name>
<dbReference type="Proteomes" id="UP000321393">
    <property type="component" value="Unassembled WGS sequence"/>
</dbReference>
<dbReference type="EMBL" id="SSTD01018651">
    <property type="protein sequence ID" value="TYJ97688.1"/>
    <property type="molecule type" value="Genomic_DNA"/>
</dbReference>
<accession>A0A5A7UGK9</accession>
<dbReference type="GO" id="GO:0003964">
    <property type="term" value="F:RNA-directed DNA polymerase activity"/>
    <property type="evidence" value="ECO:0007669"/>
    <property type="project" value="UniProtKB-KW"/>
</dbReference>
<dbReference type="AlphaFoldDB" id="A0A5A7UGK9"/>
<keyword evidence="1" id="KW-0695">RNA-directed DNA polymerase</keyword>
<evidence type="ECO:0000313" key="1">
    <source>
        <dbReference type="EMBL" id="KAA0053627.1"/>
    </source>
</evidence>
<keyword evidence="1" id="KW-0548">Nucleotidyltransferase</keyword>
<reference evidence="3 4" key="1">
    <citation type="submission" date="2019-08" db="EMBL/GenBank/DDBJ databases">
        <title>Draft genome sequences of two oriental melons (Cucumis melo L. var makuwa).</title>
        <authorList>
            <person name="Kwon S.-Y."/>
        </authorList>
    </citation>
    <scope>NUCLEOTIDE SEQUENCE [LARGE SCALE GENOMIC DNA]</scope>
    <source>
        <strain evidence="4">cv. Chang Bougi</strain>
        <strain evidence="3">cv. SW 3</strain>
        <tissue evidence="1">Leaf</tissue>
    </source>
</reference>
<dbReference type="Proteomes" id="UP000321947">
    <property type="component" value="Unassembled WGS sequence"/>
</dbReference>
<proteinExistence type="predicted"/>
<evidence type="ECO:0000313" key="3">
    <source>
        <dbReference type="Proteomes" id="UP000321393"/>
    </source>
</evidence>
<comment type="caution">
    <text evidence="1">The sequence shown here is derived from an EMBL/GenBank/DDBJ whole genome shotgun (WGS) entry which is preliminary data.</text>
</comment>
<dbReference type="SUPFAM" id="SSF56672">
    <property type="entry name" value="DNA/RNA polymerases"/>
    <property type="match status" value="1"/>
</dbReference>
<dbReference type="InterPro" id="IPR043502">
    <property type="entry name" value="DNA/RNA_pol_sf"/>
</dbReference>
<gene>
    <name evidence="2" type="ORF">E5676_scaffold37G00630</name>
    <name evidence="1" type="ORF">E6C27_scaffold2688G00110</name>
</gene>
<evidence type="ECO:0000313" key="4">
    <source>
        <dbReference type="Proteomes" id="UP000321947"/>
    </source>
</evidence>
<keyword evidence="1" id="KW-0808">Transferase</keyword>
<dbReference type="EMBL" id="SSTE01009201">
    <property type="protein sequence ID" value="KAA0053627.1"/>
    <property type="molecule type" value="Genomic_DNA"/>
</dbReference>